<dbReference type="Pfam" id="PF00085">
    <property type="entry name" value="Thioredoxin"/>
    <property type="match status" value="1"/>
</dbReference>
<feature type="domain" description="Thioredoxin" evidence="1">
    <location>
        <begin position="32"/>
        <end position="124"/>
    </location>
</feature>
<name>A0A383VNP6_TETOB</name>
<proteinExistence type="predicted"/>
<dbReference type="PANTHER" id="PTHR47912">
    <property type="entry name" value="THIOREDOXIN-LIKE 4, CHLOROPLASTIC"/>
    <property type="match status" value="1"/>
</dbReference>
<evidence type="ECO:0000313" key="2">
    <source>
        <dbReference type="EMBL" id="SZX66543.1"/>
    </source>
</evidence>
<accession>A0A383VNP6</accession>
<dbReference type="CDD" id="cd02947">
    <property type="entry name" value="TRX_family"/>
    <property type="match status" value="1"/>
</dbReference>
<evidence type="ECO:0000313" key="3">
    <source>
        <dbReference type="Proteomes" id="UP000256970"/>
    </source>
</evidence>
<dbReference type="Proteomes" id="UP000256970">
    <property type="component" value="Unassembled WGS sequence"/>
</dbReference>
<sequence length="167" mass="19487">MFLLPTRQAWKRQQERDERLKQQLVLGKVVEVQDLEHLESLLDKAGSSLVVVAFYTRSCGVCKELLKEFQSMCEEAKAAQVRAVFARHNLLDEFDSWSDISVWHKIRVPPTIFFYDGGAVVKKVTLHDVRRMGEKAPTIREMMQQDMRNMRTIFRQMIFEKAPGARD</sequence>
<gene>
    <name evidence="2" type="ORF">BQ4739_LOCUS6949</name>
</gene>
<reference evidence="2 3" key="1">
    <citation type="submission" date="2016-10" db="EMBL/GenBank/DDBJ databases">
        <authorList>
            <person name="Cai Z."/>
        </authorList>
    </citation>
    <scope>NUCLEOTIDE SEQUENCE [LARGE SCALE GENOMIC DNA]</scope>
</reference>
<dbReference type="AlphaFoldDB" id="A0A383VNP6"/>
<keyword evidence="3" id="KW-1185">Reference proteome</keyword>
<dbReference type="InterPro" id="IPR036249">
    <property type="entry name" value="Thioredoxin-like_sf"/>
</dbReference>
<protein>
    <recommendedName>
        <fullName evidence="1">Thioredoxin domain-containing protein</fullName>
    </recommendedName>
</protein>
<organism evidence="2 3">
    <name type="scientific">Tetradesmus obliquus</name>
    <name type="common">Green alga</name>
    <name type="synonym">Acutodesmus obliquus</name>
    <dbReference type="NCBI Taxonomy" id="3088"/>
    <lineage>
        <taxon>Eukaryota</taxon>
        <taxon>Viridiplantae</taxon>
        <taxon>Chlorophyta</taxon>
        <taxon>core chlorophytes</taxon>
        <taxon>Chlorophyceae</taxon>
        <taxon>CS clade</taxon>
        <taxon>Sphaeropleales</taxon>
        <taxon>Scenedesmaceae</taxon>
        <taxon>Tetradesmus</taxon>
    </lineage>
</organism>
<evidence type="ECO:0000259" key="1">
    <source>
        <dbReference type="Pfam" id="PF00085"/>
    </source>
</evidence>
<dbReference type="Gene3D" id="3.40.30.10">
    <property type="entry name" value="Glutaredoxin"/>
    <property type="match status" value="1"/>
</dbReference>
<dbReference type="STRING" id="3088.A0A383VNP6"/>
<dbReference type="PANTHER" id="PTHR47912:SF1">
    <property type="entry name" value="THIOREDOXIN-LIKE 4, CHLOROPLASTIC"/>
    <property type="match status" value="1"/>
</dbReference>
<dbReference type="InterPro" id="IPR013766">
    <property type="entry name" value="Thioredoxin_domain"/>
</dbReference>
<dbReference type="EMBL" id="FNXT01000712">
    <property type="protein sequence ID" value="SZX66543.1"/>
    <property type="molecule type" value="Genomic_DNA"/>
</dbReference>
<dbReference type="SUPFAM" id="SSF52833">
    <property type="entry name" value="Thioredoxin-like"/>
    <property type="match status" value="1"/>
</dbReference>
<dbReference type="InterPro" id="IPR044176">
    <property type="entry name" value="TRL4_chloroplastic"/>
</dbReference>